<keyword evidence="4" id="KW-0963">Cytoplasm</keyword>
<keyword evidence="3 4" id="KW-0143">Chaperone</keyword>
<keyword evidence="2 4" id="KW-0996">Nickel insertion</keyword>
<dbReference type="PANTHER" id="PTHR33643">
    <property type="entry name" value="UREASE ACCESSORY PROTEIN D"/>
    <property type="match status" value="1"/>
</dbReference>
<proteinExistence type="inferred from homology"/>
<organism evidence="5 6">
    <name type="scientific">Sinobacterium norvegicum</name>
    <dbReference type="NCBI Taxonomy" id="1641715"/>
    <lineage>
        <taxon>Bacteria</taxon>
        <taxon>Pseudomonadati</taxon>
        <taxon>Pseudomonadota</taxon>
        <taxon>Gammaproteobacteria</taxon>
        <taxon>Cellvibrionales</taxon>
        <taxon>Spongiibacteraceae</taxon>
        <taxon>Sinobacterium</taxon>
    </lineage>
</organism>
<evidence type="ECO:0000256" key="2">
    <source>
        <dbReference type="ARBA" id="ARBA00022988"/>
    </source>
</evidence>
<gene>
    <name evidence="4 5" type="primary">ureD</name>
    <name evidence="5" type="ORF">SIN8267_01759</name>
</gene>
<reference evidence="5" key="1">
    <citation type="submission" date="2021-12" db="EMBL/GenBank/DDBJ databases">
        <authorList>
            <person name="Rodrigo-Torres L."/>
            <person name="Arahal R. D."/>
            <person name="Lucena T."/>
        </authorList>
    </citation>
    <scope>NUCLEOTIDE SEQUENCE</scope>
    <source>
        <strain evidence="5">CECT 8267</strain>
    </source>
</reference>
<protein>
    <recommendedName>
        <fullName evidence="4">Urease accessory protein UreD</fullName>
    </recommendedName>
</protein>
<dbReference type="Proteomes" id="UP000838100">
    <property type="component" value="Unassembled WGS sequence"/>
</dbReference>
<dbReference type="PANTHER" id="PTHR33643:SF1">
    <property type="entry name" value="UREASE ACCESSORY PROTEIN D"/>
    <property type="match status" value="1"/>
</dbReference>
<evidence type="ECO:0000313" key="5">
    <source>
        <dbReference type="EMBL" id="CAH0991649.1"/>
    </source>
</evidence>
<accession>A0ABM9AEM2</accession>
<comment type="function">
    <text evidence="4">Required for maturation of urease via the functional incorporation of the urease nickel metallocenter.</text>
</comment>
<sequence>MSNVIAPEQPQSLTTTWPARLELVFESRPEKTVLTRSRHLGPLRVQRAFYPEGGRAHIYILHPPGGMVSGDDLLIAADARDHSQVLLTTPAAGKVYRARANQQWQRQVISLSVGSHSCLEWLPQETIIFQSANVELKTEINLAKQGDVLGWDIICLARPSCDESFDKGTVVLDLTIKKMGRAVLIEKTRLNGGEEALAARWGLSGNSVLATFYATLDCSDDEVDGWRQRCEASGIEGRLALTYRKGILIGRYLGAYAEPARQMFELLWSLIRQHRGLALCRPRIWNT</sequence>
<comment type="similarity">
    <text evidence="1 4">Belongs to the UreD family.</text>
</comment>
<dbReference type="Pfam" id="PF01774">
    <property type="entry name" value="UreD"/>
    <property type="match status" value="1"/>
</dbReference>
<comment type="caution">
    <text evidence="5">The sequence shown here is derived from an EMBL/GenBank/DDBJ whole genome shotgun (WGS) entry which is preliminary data.</text>
</comment>
<comment type="subunit">
    <text evidence="4">UreD, UreF and UreG form a complex that acts as a GTP-hydrolysis-dependent molecular chaperone, activating the urease apoprotein by helping to assemble the nickel containing metallocenter of UreC. The UreE protein probably delivers the nickel.</text>
</comment>
<comment type="subcellular location">
    <subcellularLocation>
        <location evidence="4">Cytoplasm</location>
    </subcellularLocation>
</comment>
<evidence type="ECO:0000256" key="1">
    <source>
        <dbReference type="ARBA" id="ARBA00007177"/>
    </source>
</evidence>
<name>A0ABM9AEM2_9GAMM</name>
<keyword evidence="6" id="KW-1185">Reference proteome</keyword>
<dbReference type="RefSeq" id="WP_237444294.1">
    <property type="nucleotide sequence ID" value="NZ_CAKLPX010000001.1"/>
</dbReference>
<dbReference type="EMBL" id="CAKLPX010000001">
    <property type="protein sequence ID" value="CAH0991649.1"/>
    <property type="molecule type" value="Genomic_DNA"/>
</dbReference>
<dbReference type="HAMAP" id="MF_01384">
    <property type="entry name" value="UreD"/>
    <property type="match status" value="1"/>
</dbReference>
<evidence type="ECO:0000256" key="4">
    <source>
        <dbReference type="HAMAP-Rule" id="MF_01384"/>
    </source>
</evidence>
<dbReference type="InterPro" id="IPR002669">
    <property type="entry name" value="UreD"/>
</dbReference>
<evidence type="ECO:0000256" key="3">
    <source>
        <dbReference type="ARBA" id="ARBA00023186"/>
    </source>
</evidence>
<evidence type="ECO:0000313" key="6">
    <source>
        <dbReference type="Proteomes" id="UP000838100"/>
    </source>
</evidence>